<dbReference type="Pfam" id="PF00450">
    <property type="entry name" value="Peptidase_S10"/>
    <property type="match status" value="1"/>
</dbReference>
<proteinExistence type="inferred from homology"/>
<reference evidence="3" key="1">
    <citation type="submission" date="2020-06" db="EMBL/GenBank/DDBJ databases">
        <title>WGS assembly of Ceratodon purpureus strain R40.</title>
        <authorList>
            <person name="Carey S.B."/>
            <person name="Jenkins J."/>
            <person name="Shu S."/>
            <person name="Lovell J.T."/>
            <person name="Sreedasyam A."/>
            <person name="Maumus F."/>
            <person name="Tiley G.P."/>
            <person name="Fernandez-Pozo N."/>
            <person name="Barry K."/>
            <person name="Chen C."/>
            <person name="Wang M."/>
            <person name="Lipzen A."/>
            <person name="Daum C."/>
            <person name="Saski C.A."/>
            <person name="Payton A.C."/>
            <person name="Mcbreen J.C."/>
            <person name="Conrad R.E."/>
            <person name="Kollar L.M."/>
            <person name="Olsson S."/>
            <person name="Huttunen S."/>
            <person name="Landis J.B."/>
            <person name="Wickett N.J."/>
            <person name="Johnson M.G."/>
            <person name="Rensing S.A."/>
            <person name="Grimwood J."/>
            <person name="Schmutz J."/>
            <person name="Mcdaniel S.F."/>
        </authorList>
    </citation>
    <scope>NUCLEOTIDE SEQUENCE</scope>
    <source>
        <strain evidence="3">R40</strain>
    </source>
</reference>
<sequence>MEWSRQIESTKADWKKFEVDGEEAGLTTGYGQSLKFLKVHDAGHMVLWINPRNRPKCSSTGQEESHLVTSSLM</sequence>
<feature type="region of interest" description="Disordered" evidence="2">
    <location>
        <begin position="54"/>
        <end position="73"/>
    </location>
</feature>
<gene>
    <name evidence="3" type="ORF">KC19_12G113200</name>
</gene>
<dbReference type="SUPFAM" id="SSF53474">
    <property type="entry name" value="alpha/beta-Hydrolases"/>
    <property type="match status" value="1"/>
</dbReference>
<keyword evidence="4" id="KW-1185">Reference proteome</keyword>
<comment type="caution">
    <text evidence="3">The sequence shown here is derived from an EMBL/GenBank/DDBJ whole genome shotgun (WGS) entry which is preliminary data.</text>
</comment>
<accession>A0A8T0G8P8</accession>
<name>A0A8T0G8P8_CERPU</name>
<evidence type="ECO:0000313" key="3">
    <source>
        <dbReference type="EMBL" id="KAG0554714.1"/>
    </source>
</evidence>
<dbReference type="GO" id="GO:0006508">
    <property type="term" value="P:proteolysis"/>
    <property type="evidence" value="ECO:0007669"/>
    <property type="project" value="InterPro"/>
</dbReference>
<dbReference type="GO" id="GO:0004185">
    <property type="term" value="F:serine-type carboxypeptidase activity"/>
    <property type="evidence" value="ECO:0007669"/>
    <property type="project" value="InterPro"/>
</dbReference>
<dbReference type="InterPro" id="IPR001563">
    <property type="entry name" value="Peptidase_S10"/>
</dbReference>
<comment type="similarity">
    <text evidence="1">Belongs to the peptidase S10 family.</text>
</comment>
<dbReference type="Proteomes" id="UP000822688">
    <property type="component" value="Chromosome 12"/>
</dbReference>
<dbReference type="Gene3D" id="3.40.50.11320">
    <property type="match status" value="1"/>
</dbReference>
<feature type="compositionally biased region" description="Polar residues" evidence="2">
    <location>
        <begin position="56"/>
        <end position="73"/>
    </location>
</feature>
<evidence type="ECO:0000256" key="1">
    <source>
        <dbReference type="ARBA" id="ARBA00009431"/>
    </source>
</evidence>
<evidence type="ECO:0000256" key="2">
    <source>
        <dbReference type="SAM" id="MobiDB-lite"/>
    </source>
</evidence>
<evidence type="ECO:0000313" key="4">
    <source>
        <dbReference type="Proteomes" id="UP000822688"/>
    </source>
</evidence>
<dbReference type="AlphaFoldDB" id="A0A8T0G8P8"/>
<dbReference type="EMBL" id="CM026433">
    <property type="protein sequence ID" value="KAG0554714.1"/>
    <property type="molecule type" value="Genomic_DNA"/>
</dbReference>
<dbReference type="InterPro" id="IPR029058">
    <property type="entry name" value="AB_hydrolase_fold"/>
</dbReference>
<organism evidence="3 4">
    <name type="scientific">Ceratodon purpureus</name>
    <name type="common">Fire moss</name>
    <name type="synonym">Dicranum purpureum</name>
    <dbReference type="NCBI Taxonomy" id="3225"/>
    <lineage>
        <taxon>Eukaryota</taxon>
        <taxon>Viridiplantae</taxon>
        <taxon>Streptophyta</taxon>
        <taxon>Embryophyta</taxon>
        <taxon>Bryophyta</taxon>
        <taxon>Bryophytina</taxon>
        <taxon>Bryopsida</taxon>
        <taxon>Dicranidae</taxon>
        <taxon>Pseudoditrichales</taxon>
        <taxon>Ditrichaceae</taxon>
        <taxon>Ceratodon</taxon>
    </lineage>
</organism>
<protein>
    <submittedName>
        <fullName evidence="3">Uncharacterized protein</fullName>
    </submittedName>
</protein>